<dbReference type="GO" id="GO:0005524">
    <property type="term" value="F:ATP binding"/>
    <property type="evidence" value="ECO:0007669"/>
    <property type="project" value="UniProtKB-UniRule"/>
</dbReference>
<dbReference type="PANTHER" id="PTHR10695">
    <property type="entry name" value="DEPHOSPHO-COA KINASE-RELATED"/>
    <property type="match status" value="1"/>
</dbReference>
<dbReference type="UniPathway" id="UPA00241">
    <property type="reaction ID" value="UER00356"/>
</dbReference>
<dbReference type="CDD" id="cd02022">
    <property type="entry name" value="DPCK"/>
    <property type="match status" value="1"/>
</dbReference>
<dbReference type="GO" id="GO:0015937">
    <property type="term" value="P:coenzyme A biosynthetic process"/>
    <property type="evidence" value="ECO:0007669"/>
    <property type="project" value="UniProtKB-UniRule"/>
</dbReference>
<evidence type="ECO:0000256" key="4">
    <source>
        <dbReference type="ARBA" id="ARBA00022993"/>
    </source>
</evidence>
<evidence type="ECO:0000256" key="1">
    <source>
        <dbReference type="ARBA" id="ARBA00009018"/>
    </source>
</evidence>
<evidence type="ECO:0000256" key="2">
    <source>
        <dbReference type="ARBA" id="ARBA00022741"/>
    </source>
</evidence>
<dbReference type="KEGG" id="ssm:Spirs_3675"/>
<comment type="similarity">
    <text evidence="1 5">Belongs to the CoaE family.</text>
</comment>
<comment type="pathway">
    <text evidence="5">Cofactor biosynthesis; coenzyme A biosynthesis; CoA from (R)-pantothenate: step 5/5.</text>
</comment>
<sequence length="195" mass="21364">MVLGLTGRYCAGKDLVASLLAERGWIVIDVDDLGHGALTARAADVIAAFGSDVGDGKGGIDRRRLGARVFGDDEALARLEAIVHPEMVREVRRRIDDVGIGGKVIVNAAILEKMGLDKLCGAVLFVAAPMPLRFFRALLRDALPPQRILQRFSAQKSIDAKRLRKDVDTYTIYNVGSIRYLRKKVLRIEANLLKG</sequence>
<dbReference type="OrthoDB" id="359604at2"/>
<dbReference type="HOGENOM" id="CLU_057180_1_1_12"/>
<evidence type="ECO:0000256" key="6">
    <source>
        <dbReference type="NCBIfam" id="TIGR00152"/>
    </source>
</evidence>
<comment type="subcellular location">
    <subcellularLocation>
        <location evidence="5">Cytoplasm</location>
    </subcellularLocation>
</comment>
<dbReference type="Proteomes" id="UP000002318">
    <property type="component" value="Chromosome"/>
</dbReference>
<dbReference type="GO" id="GO:0004140">
    <property type="term" value="F:dephospho-CoA kinase activity"/>
    <property type="evidence" value="ECO:0007669"/>
    <property type="project" value="UniProtKB-UniRule"/>
</dbReference>
<proteinExistence type="inferred from homology"/>
<organism evidence="7 8">
    <name type="scientific">Sediminispirochaeta smaragdinae (strain DSM 11293 / JCM 15392 / SEBR 4228)</name>
    <name type="common">Spirochaeta smaragdinae</name>
    <dbReference type="NCBI Taxonomy" id="573413"/>
    <lineage>
        <taxon>Bacteria</taxon>
        <taxon>Pseudomonadati</taxon>
        <taxon>Spirochaetota</taxon>
        <taxon>Spirochaetia</taxon>
        <taxon>Spirochaetales</taxon>
        <taxon>Spirochaetaceae</taxon>
        <taxon>Sediminispirochaeta</taxon>
    </lineage>
</organism>
<dbReference type="InterPro" id="IPR027417">
    <property type="entry name" value="P-loop_NTPase"/>
</dbReference>
<keyword evidence="2 5" id="KW-0547">Nucleotide-binding</keyword>
<keyword evidence="5" id="KW-0808">Transferase</keyword>
<keyword evidence="5 7" id="KW-0418">Kinase</keyword>
<accession>E1R7Q6</accession>
<dbReference type="SUPFAM" id="SSF52540">
    <property type="entry name" value="P-loop containing nucleoside triphosphate hydrolases"/>
    <property type="match status" value="1"/>
</dbReference>
<dbReference type="NCBIfam" id="TIGR00152">
    <property type="entry name" value="dephospho-CoA kinase"/>
    <property type="match status" value="1"/>
</dbReference>
<evidence type="ECO:0000313" key="7">
    <source>
        <dbReference type="EMBL" id="ADK82761.1"/>
    </source>
</evidence>
<keyword evidence="8" id="KW-1185">Reference proteome</keyword>
<keyword evidence="3 5" id="KW-0067">ATP-binding</keyword>
<comment type="function">
    <text evidence="5">Catalyzes the phosphorylation of the 3'-hydroxyl group of dephosphocoenzyme A to form coenzyme A.</text>
</comment>
<dbReference type="HAMAP" id="MF_00376">
    <property type="entry name" value="Dephospho_CoA_kinase"/>
    <property type="match status" value="1"/>
</dbReference>
<dbReference type="Pfam" id="PF01121">
    <property type="entry name" value="CoaE"/>
    <property type="match status" value="1"/>
</dbReference>
<gene>
    <name evidence="5" type="primary">coaE</name>
    <name evidence="7" type="ordered locus">Spirs_3675</name>
</gene>
<evidence type="ECO:0000256" key="5">
    <source>
        <dbReference type="HAMAP-Rule" id="MF_00376"/>
    </source>
</evidence>
<dbReference type="PANTHER" id="PTHR10695:SF46">
    <property type="entry name" value="BIFUNCTIONAL COENZYME A SYNTHASE-RELATED"/>
    <property type="match status" value="1"/>
</dbReference>
<name>E1R7Q6_SEDSS</name>
<feature type="binding site" evidence="5">
    <location>
        <begin position="10"/>
        <end position="15"/>
    </location>
    <ligand>
        <name>ATP</name>
        <dbReference type="ChEBI" id="CHEBI:30616"/>
    </ligand>
</feature>
<keyword evidence="4 5" id="KW-0173">Coenzyme A biosynthesis</keyword>
<evidence type="ECO:0000256" key="3">
    <source>
        <dbReference type="ARBA" id="ARBA00022840"/>
    </source>
</evidence>
<dbReference type="Gene3D" id="3.40.50.300">
    <property type="entry name" value="P-loop containing nucleotide triphosphate hydrolases"/>
    <property type="match status" value="1"/>
</dbReference>
<dbReference type="AlphaFoldDB" id="E1R7Q6"/>
<dbReference type="eggNOG" id="COG0237">
    <property type="taxonomic scope" value="Bacteria"/>
</dbReference>
<dbReference type="GO" id="GO:0005737">
    <property type="term" value="C:cytoplasm"/>
    <property type="evidence" value="ECO:0007669"/>
    <property type="project" value="UniProtKB-SubCell"/>
</dbReference>
<reference evidence="7 8" key="1">
    <citation type="journal article" date="2010" name="Stand. Genomic Sci.">
        <title>Complete genome sequence of Spirochaeta smaragdinae type strain (SEBR 4228).</title>
        <authorList>
            <person name="Mavromatis K."/>
            <person name="Yasawong M."/>
            <person name="Chertkov O."/>
            <person name="Lapidus A."/>
            <person name="Lucas S."/>
            <person name="Nolan M."/>
            <person name="Del Rio T.G."/>
            <person name="Tice H."/>
            <person name="Cheng J.F."/>
            <person name="Pitluck S."/>
            <person name="Liolios K."/>
            <person name="Ivanova N."/>
            <person name="Tapia R."/>
            <person name="Han C."/>
            <person name="Bruce D."/>
            <person name="Goodwin L."/>
            <person name="Pati A."/>
            <person name="Chen A."/>
            <person name="Palaniappan K."/>
            <person name="Land M."/>
            <person name="Hauser L."/>
            <person name="Chang Y.J."/>
            <person name="Jeffries C.D."/>
            <person name="Detter J.C."/>
            <person name="Rohde M."/>
            <person name="Brambilla E."/>
            <person name="Spring S."/>
            <person name="Goker M."/>
            <person name="Sikorski J."/>
            <person name="Woyke T."/>
            <person name="Bristow J."/>
            <person name="Eisen J.A."/>
            <person name="Markowitz V."/>
            <person name="Hugenholtz P."/>
            <person name="Klenk H.P."/>
            <person name="Kyrpides N.C."/>
        </authorList>
    </citation>
    <scope>NUCLEOTIDE SEQUENCE [LARGE SCALE GENOMIC DNA]</scope>
    <source>
        <strain evidence="8">DSM 11293 / JCM 15392 / SEBR 4228</strain>
    </source>
</reference>
<dbReference type="InterPro" id="IPR001977">
    <property type="entry name" value="Depp_CoAkinase"/>
</dbReference>
<evidence type="ECO:0000313" key="8">
    <source>
        <dbReference type="Proteomes" id="UP000002318"/>
    </source>
</evidence>
<comment type="catalytic activity">
    <reaction evidence="5">
        <text>3'-dephospho-CoA + ATP = ADP + CoA + H(+)</text>
        <dbReference type="Rhea" id="RHEA:18245"/>
        <dbReference type="ChEBI" id="CHEBI:15378"/>
        <dbReference type="ChEBI" id="CHEBI:30616"/>
        <dbReference type="ChEBI" id="CHEBI:57287"/>
        <dbReference type="ChEBI" id="CHEBI:57328"/>
        <dbReference type="ChEBI" id="CHEBI:456216"/>
        <dbReference type="EC" id="2.7.1.24"/>
    </reaction>
</comment>
<dbReference type="PROSITE" id="PS51219">
    <property type="entry name" value="DPCK"/>
    <property type="match status" value="1"/>
</dbReference>
<dbReference type="EC" id="2.7.1.24" evidence="5 6"/>
<dbReference type="EMBL" id="CP002116">
    <property type="protein sequence ID" value="ADK82761.1"/>
    <property type="molecule type" value="Genomic_DNA"/>
</dbReference>
<dbReference type="RefSeq" id="WP_013256220.1">
    <property type="nucleotide sequence ID" value="NC_014364.1"/>
</dbReference>
<dbReference type="STRING" id="573413.Spirs_3675"/>
<keyword evidence="5" id="KW-0963">Cytoplasm</keyword>
<protein>
    <recommendedName>
        <fullName evidence="5 6">Dephospho-CoA kinase</fullName>
        <ecNumber evidence="5 6">2.7.1.24</ecNumber>
    </recommendedName>
    <alternativeName>
        <fullName evidence="5">Dephosphocoenzyme A kinase</fullName>
    </alternativeName>
</protein>